<dbReference type="OrthoDB" id="5195601at2"/>
<name>A0A1C2G3I2_9GAMM</name>
<comment type="caution">
    <text evidence="1">The sequence shown here is derived from an EMBL/GenBank/DDBJ whole genome shotgun (WGS) entry which is preliminary data.</text>
</comment>
<evidence type="ECO:0000313" key="2">
    <source>
        <dbReference type="Proteomes" id="UP000253250"/>
    </source>
</evidence>
<gene>
    <name evidence="1" type="ORF">C4900_01075</name>
</gene>
<dbReference type="Proteomes" id="UP000253250">
    <property type="component" value="Unassembled WGS sequence"/>
</dbReference>
<reference evidence="1 2" key="1">
    <citation type="submission" date="2018-02" db="EMBL/GenBank/DDBJ databases">
        <title>Insights into the biology of acidophilic members of the Acidiferrobacteraceae family derived from comparative genomic analyses.</title>
        <authorList>
            <person name="Issotta F."/>
            <person name="Thyssen C."/>
            <person name="Mena C."/>
            <person name="Moya A."/>
            <person name="Bellenberg S."/>
            <person name="Sproer C."/>
            <person name="Covarrubias P.C."/>
            <person name="Sand W."/>
            <person name="Quatrini R."/>
            <person name="Vera M."/>
        </authorList>
    </citation>
    <scope>NUCLEOTIDE SEQUENCE [LARGE SCALE GENOMIC DNA]</scope>
    <source>
        <strain evidence="2">m-1</strain>
    </source>
</reference>
<protein>
    <submittedName>
        <fullName evidence="1">Uncharacterized protein</fullName>
    </submittedName>
</protein>
<dbReference type="STRING" id="163359.A9R16_08715"/>
<evidence type="ECO:0000313" key="1">
    <source>
        <dbReference type="EMBL" id="RCN58420.1"/>
    </source>
</evidence>
<dbReference type="AlphaFoldDB" id="A0A1C2G3I2"/>
<sequence length="159" mass="17140">MTRVMHGMAALLATALIATFLGSSVTVELVGRHGAIATVKQWIVFPGLAMLVPALALTGLSGLRLARHRRDALLARKLQRMRLVAANGLLILTPCALYLDDLASAGRFDARFAVFQGLELCAGCANIALMALNMRDGWRMSRGHAVPGRLERTETGRHP</sequence>
<accession>A0A1C2G3I2</accession>
<keyword evidence="2" id="KW-1185">Reference proteome</keyword>
<dbReference type="EMBL" id="PSYR01000001">
    <property type="protein sequence ID" value="RCN58420.1"/>
    <property type="molecule type" value="Genomic_DNA"/>
</dbReference>
<dbReference type="RefSeq" id="WP_065969174.1">
    <property type="nucleotide sequence ID" value="NZ_CP080624.1"/>
</dbReference>
<proteinExistence type="predicted"/>
<organism evidence="1 2">
    <name type="scientific">Acidiferrobacter thiooxydans</name>
    <dbReference type="NCBI Taxonomy" id="163359"/>
    <lineage>
        <taxon>Bacteria</taxon>
        <taxon>Pseudomonadati</taxon>
        <taxon>Pseudomonadota</taxon>
        <taxon>Gammaproteobacteria</taxon>
        <taxon>Acidiferrobacterales</taxon>
        <taxon>Acidiferrobacteraceae</taxon>
        <taxon>Acidiferrobacter</taxon>
    </lineage>
</organism>